<keyword evidence="3" id="KW-1185">Reference proteome</keyword>
<organism evidence="2 3">
    <name type="scientific">Salinivirga cyanobacteriivorans</name>
    <dbReference type="NCBI Taxonomy" id="1307839"/>
    <lineage>
        <taxon>Bacteria</taxon>
        <taxon>Pseudomonadati</taxon>
        <taxon>Bacteroidota</taxon>
        <taxon>Bacteroidia</taxon>
        <taxon>Bacteroidales</taxon>
        <taxon>Salinivirgaceae</taxon>
        <taxon>Salinivirga</taxon>
    </lineage>
</organism>
<accession>A0A0S2I3S0</accession>
<dbReference type="AlphaFoldDB" id="A0A0S2I3S0"/>
<name>A0A0S2I3S0_9BACT</name>
<evidence type="ECO:0000256" key="1">
    <source>
        <dbReference type="SAM" id="Coils"/>
    </source>
</evidence>
<reference evidence="2 3" key="1">
    <citation type="submission" date="2015-11" db="EMBL/GenBank/DDBJ databases">
        <title>Description and complete genome sequence of a novel strain predominating in hypersaline microbial mats and representing a new family of the Bacteriodetes phylum.</title>
        <authorList>
            <person name="Spring S."/>
            <person name="Bunk B."/>
            <person name="Sproer C."/>
            <person name="Klenk H.-P."/>
        </authorList>
    </citation>
    <scope>NUCLEOTIDE SEQUENCE [LARGE SCALE GENOMIC DNA]</scope>
    <source>
        <strain evidence="2 3">L21-Spi-D4</strain>
    </source>
</reference>
<gene>
    <name evidence="2" type="ORF">L21SP5_03303</name>
</gene>
<dbReference type="Proteomes" id="UP000064893">
    <property type="component" value="Chromosome"/>
</dbReference>
<dbReference type="OrthoDB" id="827857at2"/>
<evidence type="ECO:0000313" key="3">
    <source>
        <dbReference type="Proteomes" id="UP000064893"/>
    </source>
</evidence>
<dbReference type="KEGG" id="blq:L21SP5_03303"/>
<protein>
    <recommendedName>
        <fullName evidence="4">Coiled coil domain-containing protein</fullName>
    </recommendedName>
</protein>
<sequence length="105" mass="12344">MEKEKYRIKAKETVDNIFNQIEDLEKKRQHVSKNMKAQYDEQIAALKARSAELEKQYKDLELSSGQAWQETKDKFSESADYFKAGLTKIAEIFEKDQREQNHGQA</sequence>
<dbReference type="STRING" id="1307839.L21SP5_03303"/>
<proteinExistence type="predicted"/>
<feature type="coiled-coil region" evidence="1">
    <location>
        <begin position="7"/>
        <end position="63"/>
    </location>
</feature>
<evidence type="ECO:0000313" key="2">
    <source>
        <dbReference type="EMBL" id="ALO16916.1"/>
    </source>
</evidence>
<keyword evidence="1" id="KW-0175">Coiled coil</keyword>
<dbReference type="RefSeq" id="WP_057954260.1">
    <property type="nucleotide sequence ID" value="NZ_CP013118.1"/>
</dbReference>
<dbReference type="EMBL" id="CP013118">
    <property type="protein sequence ID" value="ALO16916.1"/>
    <property type="molecule type" value="Genomic_DNA"/>
</dbReference>
<evidence type="ECO:0008006" key="4">
    <source>
        <dbReference type="Google" id="ProtNLM"/>
    </source>
</evidence>